<dbReference type="Gene3D" id="2.170.260.10">
    <property type="entry name" value="paz domain"/>
    <property type="match status" value="1"/>
</dbReference>
<protein>
    <submittedName>
        <fullName evidence="2">Piwi-domain-containing protein</fullName>
    </submittedName>
</protein>
<dbReference type="Gene3D" id="3.40.50.2300">
    <property type="match status" value="1"/>
</dbReference>
<sequence>MAQPTPAVQFSDFLRSRRPTSAHVNAFLLDWKSDGRVYHYDADMEPQWPLPPEDNGEPGVLKIGPRKSQEIMRQLQTSVAASDFPVTGVFDNKKNLFSFYRYQFDEKSWHVEYDWRSGKHRILKITIKFVKEVNVDVLRRLVNGDRSAQVSEHAAQATNMINMAVQAAPRSATDVLSKGMAFYIKENRARSQRTEPFELWRGFSQSIRLTTAGIVLNVDITVGTVIPEMPAEAFAIAFLASRLRRPLRDPRDLANFGPQSNEFVQLNRVFRTLKLKALHLKNQNPISFKKLIPCAGEYEFEHKKEGRMLTVAQYFKQTYNRDIRQREIGTMSGRGSVVPLSCVIVELQLFKGEVTPDLVNEILNFIPRNPQDRMGTIQRGWNHLGLQSSEFLQNAKITVDSRARELQGNLLPRPMMVFGGDRTVPLQNPDAKWDVRSKKLHTPGTIESWNIVNFVSNPDRRAIEAFCHAMQDAMRALGIVVGGPPQIFDEPAQGNIEQSLRQRSAKLIVAILPDPAESLYVAVKRFGDITQGVATQCVRWSRKRATKPTDNQYINNILLKANAKIGGRNFVPSDMTMKFLGIVPTMVVGADVSHPAPGSSANRPSIASVVASIDRLASRYTAKISVQEGRVEMIQNLKGMLKECLSDFFQANSALPQRIIFYRDGVSEQEMQQVLDKEFNSQFKGAVEEFYKEKGCSPQQRPTYTLIVVTKRHHIRFFPSNPGNKDTSQNCQAGFVVDQALSAPQFEDFFLQSQVGLKGTSVPGHYTILYDEIFGKFLNRDAALAKQAIEQFTYTLCHSYCRATRSVKIPAPVYYADLVCRRGKFHLNDNDNASTNSQEFDLEYWKRHFLPLHDRIARLGMFFV</sequence>
<dbReference type="InterPro" id="IPR012337">
    <property type="entry name" value="RNaseH-like_sf"/>
</dbReference>
<dbReference type="GO" id="GO:0003676">
    <property type="term" value="F:nucleic acid binding"/>
    <property type="evidence" value="ECO:0007669"/>
    <property type="project" value="InterPro"/>
</dbReference>
<dbReference type="SUPFAM" id="SSF101690">
    <property type="entry name" value="PAZ domain"/>
    <property type="match status" value="1"/>
</dbReference>
<dbReference type="SMART" id="SM00950">
    <property type="entry name" value="Piwi"/>
    <property type="match status" value="1"/>
</dbReference>
<dbReference type="InterPro" id="IPR014811">
    <property type="entry name" value="ArgoL1"/>
</dbReference>
<organism evidence="2 3">
    <name type="scientific">Cylindrobasidium torrendii FP15055 ss-10</name>
    <dbReference type="NCBI Taxonomy" id="1314674"/>
    <lineage>
        <taxon>Eukaryota</taxon>
        <taxon>Fungi</taxon>
        <taxon>Dikarya</taxon>
        <taxon>Basidiomycota</taxon>
        <taxon>Agaricomycotina</taxon>
        <taxon>Agaricomycetes</taxon>
        <taxon>Agaricomycetidae</taxon>
        <taxon>Agaricales</taxon>
        <taxon>Marasmiineae</taxon>
        <taxon>Physalacriaceae</taxon>
        <taxon>Cylindrobasidium</taxon>
    </lineage>
</organism>
<evidence type="ECO:0000313" key="2">
    <source>
        <dbReference type="EMBL" id="KIY69858.1"/>
    </source>
</evidence>
<dbReference type="PANTHER" id="PTHR22891">
    <property type="entry name" value="EUKARYOTIC TRANSLATION INITIATION FACTOR 2C"/>
    <property type="match status" value="1"/>
</dbReference>
<dbReference type="Proteomes" id="UP000054007">
    <property type="component" value="Unassembled WGS sequence"/>
</dbReference>
<proteinExistence type="predicted"/>
<dbReference type="InterPro" id="IPR036085">
    <property type="entry name" value="PAZ_dom_sf"/>
</dbReference>
<accession>A0A0D7BH06</accession>
<reference evidence="2 3" key="1">
    <citation type="journal article" date="2015" name="Fungal Genet. Biol.">
        <title>Evolution of novel wood decay mechanisms in Agaricales revealed by the genome sequences of Fistulina hepatica and Cylindrobasidium torrendii.</title>
        <authorList>
            <person name="Floudas D."/>
            <person name="Held B.W."/>
            <person name="Riley R."/>
            <person name="Nagy L.G."/>
            <person name="Koehler G."/>
            <person name="Ransdell A.S."/>
            <person name="Younus H."/>
            <person name="Chow J."/>
            <person name="Chiniquy J."/>
            <person name="Lipzen A."/>
            <person name="Tritt A."/>
            <person name="Sun H."/>
            <person name="Haridas S."/>
            <person name="LaButti K."/>
            <person name="Ohm R.A."/>
            <person name="Kues U."/>
            <person name="Blanchette R.A."/>
            <person name="Grigoriev I.V."/>
            <person name="Minto R.E."/>
            <person name="Hibbett D.S."/>
        </authorList>
    </citation>
    <scope>NUCLEOTIDE SEQUENCE [LARGE SCALE GENOMIC DNA]</scope>
    <source>
        <strain evidence="2 3">FP15055 ss-10</strain>
    </source>
</reference>
<dbReference type="SUPFAM" id="SSF53098">
    <property type="entry name" value="Ribonuclease H-like"/>
    <property type="match status" value="1"/>
</dbReference>
<dbReference type="Pfam" id="PF08699">
    <property type="entry name" value="ArgoL1"/>
    <property type="match status" value="1"/>
</dbReference>
<dbReference type="InterPro" id="IPR045246">
    <property type="entry name" value="Piwi_ago-like"/>
</dbReference>
<dbReference type="CDD" id="cd04657">
    <property type="entry name" value="Piwi_ago-like"/>
    <property type="match status" value="1"/>
</dbReference>
<feature type="domain" description="Piwi" evidence="1">
    <location>
        <begin position="507"/>
        <end position="828"/>
    </location>
</feature>
<dbReference type="SMART" id="SM01163">
    <property type="entry name" value="DUF1785"/>
    <property type="match status" value="1"/>
</dbReference>
<dbReference type="AlphaFoldDB" id="A0A0D7BH06"/>
<dbReference type="Pfam" id="PF02171">
    <property type="entry name" value="Piwi"/>
    <property type="match status" value="1"/>
</dbReference>
<dbReference type="STRING" id="1314674.A0A0D7BH06"/>
<dbReference type="InterPro" id="IPR003165">
    <property type="entry name" value="Piwi"/>
</dbReference>
<dbReference type="OrthoDB" id="10252740at2759"/>
<dbReference type="Pfam" id="PF16486">
    <property type="entry name" value="ArgoN"/>
    <property type="match status" value="1"/>
</dbReference>
<name>A0A0D7BH06_9AGAR</name>
<evidence type="ECO:0000259" key="1">
    <source>
        <dbReference type="PROSITE" id="PS50822"/>
    </source>
</evidence>
<keyword evidence="3" id="KW-1185">Reference proteome</keyword>
<evidence type="ECO:0000313" key="3">
    <source>
        <dbReference type="Proteomes" id="UP000054007"/>
    </source>
</evidence>
<gene>
    <name evidence="2" type="ORF">CYLTODRAFT_371928</name>
</gene>
<dbReference type="InterPro" id="IPR036397">
    <property type="entry name" value="RNaseH_sf"/>
</dbReference>
<dbReference type="InterPro" id="IPR032474">
    <property type="entry name" value="Argonaute_N"/>
</dbReference>
<dbReference type="Gene3D" id="3.30.420.10">
    <property type="entry name" value="Ribonuclease H-like superfamily/Ribonuclease H"/>
    <property type="match status" value="1"/>
</dbReference>
<dbReference type="EMBL" id="KN880477">
    <property type="protein sequence ID" value="KIY69858.1"/>
    <property type="molecule type" value="Genomic_DNA"/>
</dbReference>
<dbReference type="PROSITE" id="PS50822">
    <property type="entry name" value="PIWI"/>
    <property type="match status" value="1"/>
</dbReference>